<dbReference type="Pfam" id="PF01753">
    <property type="entry name" value="zf-MYND"/>
    <property type="match status" value="1"/>
</dbReference>
<feature type="domain" description="MYND-type" evidence="6">
    <location>
        <begin position="485"/>
        <end position="523"/>
    </location>
</feature>
<dbReference type="OrthoDB" id="432970at2759"/>
<dbReference type="KEGG" id="shs:STEHIDRAFT_143140"/>
<gene>
    <name evidence="7" type="ORF">STEHIDRAFT_143140</name>
</gene>
<dbReference type="PROSITE" id="PS50865">
    <property type="entry name" value="ZF_MYND_2"/>
    <property type="match status" value="1"/>
</dbReference>
<reference evidence="8" key="1">
    <citation type="journal article" date="2012" name="Science">
        <title>The Paleozoic origin of enzymatic lignin decomposition reconstructed from 31 fungal genomes.</title>
        <authorList>
            <person name="Floudas D."/>
            <person name="Binder M."/>
            <person name="Riley R."/>
            <person name="Barry K."/>
            <person name="Blanchette R.A."/>
            <person name="Henrissat B."/>
            <person name="Martinez A.T."/>
            <person name="Otillar R."/>
            <person name="Spatafora J.W."/>
            <person name="Yadav J.S."/>
            <person name="Aerts A."/>
            <person name="Benoit I."/>
            <person name="Boyd A."/>
            <person name="Carlson A."/>
            <person name="Copeland A."/>
            <person name="Coutinho P.M."/>
            <person name="de Vries R.P."/>
            <person name="Ferreira P."/>
            <person name="Findley K."/>
            <person name="Foster B."/>
            <person name="Gaskell J."/>
            <person name="Glotzer D."/>
            <person name="Gorecki P."/>
            <person name="Heitman J."/>
            <person name="Hesse C."/>
            <person name="Hori C."/>
            <person name="Igarashi K."/>
            <person name="Jurgens J.A."/>
            <person name="Kallen N."/>
            <person name="Kersten P."/>
            <person name="Kohler A."/>
            <person name="Kuees U."/>
            <person name="Kumar T.K.A."/>
            <person name="Kuo A."/>
            <person name="LaButti K."/>
            <person name="Larrondo L.F."/>
            <person name="Lindquist E."/>
            <person name="Ling A."/>
            <person name="Lombard V."/>
            <person name="Lucas S."/>
            <person name="Lundell T."/>
            <person name="Martin R."/>
            <person name="McLaughlin D.J."/>
            <person name="Morgenstern I."/>
            <person name="Morin E."/>
            <person name="Murat C."/>
            <person name="Nagy L.G."/>
            <person name="Nolan M."/>
            <person name="Ohm R.A."/>
            <person name="Patyshakuliyeva A."/>
            <person name="Rokas A."/>
            <person name="Ruiz-Duenas F.J."/>
            <person name="Sabat G."/>
            <person name="Salamov A."/>
            <person name="Samejima M."/>
            <person name="Schmutz J."/>
            <person name="Slot J.C."/>
            <person name="St John F."/>
            <person name="Stenlid J."/>
            <person name="Sun H."/>
            <person name="Sun S."/>
            <person name="Syed K."/>
            <person name="Tsang A."/>
            <person name="Wiebenga A."/>
            <person name="Young D."/>
            <person name="Pisabarro A."/>
            <person name="Eastwood D.C."/>
            <person name="Martin F."/>
            <person name="Cullen D."/>
            <person name="Grigoriev I.V."/>
            <person name="Hibbett D.S."/>
        </authorList>
    </citation>
    <scope>NUCLEOTIDE SEQUENCE [LARGE SCALE GENOMIC DNA]</scope>
    <source>
        <strain evidence="8">FP-91666</strain>
    </source>
</reference>
<evidence type="ECO:0000259" key="6">
    <source>
        <dbReference type="PROSITE" id="PS50865"/>
    </source>
</evidence>
<dbReference type="Gene3D" id="6.10.140.2220">
    <property type="match status" value="1"/>
</dbReference>
<keyword evidence="1" id="KW-0479">Metal-binding</keyword>
<organism evidence="7 8">
    <name type="scientific">Stereum hirsutum (strain FP-91666)</name>
    <name type="common">White-rot fungus</name>
    <dbReference type="NCBI Taxonomy" id="721885"/>
    <lineage>
        <taxon>Eukaryota</taxon>
        <taxon>Fungi</taxon>
        <taxon>Dikarya</taxon>
        <taxon>Basidiomycota</taxon>
        <taxon>Agaricomycotina</taxon>
        <taxon>Agaricomycetes</taxon>
        <taxon>Russulales</taxon>
        <taxon>Stereaceae</taxon>
        <taxon>Stereum</taxon>
    </lineage>
</organism>
<dbReference type="GO" id="GO:0008270">
    <property type="term" value="F:zinc ion binding"/>
    <property type="evidence" value="ECO:0007669"/>
    <property type="project" value="UniProtKB-KW"/>
</dbReference>
<dbReference type="EMBL" id="JH687402">
    <property type="protein sequence ID" value="EIM79725.1"/>
    <property type="molecule type" value="Genomic_DNA"/>
</dbReference>
<accession>R7RXV4</accession>
<evidence type="ECO:0000256" key="1">
    <source>
        <dbReference type="ARBA" id="ARBA00022723"/>
    </source>
</evidence>
<dbReference type="PROSITE" id="PS01360">
    <property type="entry name" value="ZF_MYND_1"/>
    <property type="match status" value="1"/>
</dbReference>
<evidence type="ECO:0000256" key="5">
    <source>
        <dbReference type="SAM" id="MobiDB-lite"/>
    </source>
</evidence>
<evidence type="ECO:0000256" key="4">
    <source>
        <dbReference type="PROSITE-ProRule" id="PRU00134"/>
    </source>
</evidence>
<dbReference type="Proteomes" id="UP000053927">
    <property type="component" value="Unassembled WGS sequence"/>
</dbReference>
<feature type="region of interest" description="Disordered" evidence="5">
    <location>
        <begin position="429"/>
        <end position="456"/>
    </location>
</feature>
<evidence type="ECO:0000256" key="3">
    <source>
        <dbReference type="ARBA" id="ARBA00022833"/>
    </source>
</evidence>
<dbReference type="AlphaFoldDB" id="R7RXV4"/>
<dbReference type="RefSeq" id="XP_007311289.1">
    <property type="nucleotide sequence ID" value="XM_007311227.1"/>
</dbReference>
<sequence>MDIGMESLEQRYSEAMRTFTYQREHRDRWEGVLRRDAPRAVAVLKELGREGSSSASGDIHMDVYPILKAVHEAAIDGGPLWKSLVRAGIADGLCQTFIDLKVPRDYAIDEAPSYYFMPLDVLFQTTQNWNEPYGPTEKAIASSLKRHWAGIVKRLSEEPDFVIEIEEHLCQMRAIIPRLILKLMQVDPSFEDIFLVPSDPTVTLLTRYMLLAKNTADFLSSAFLVRHLIKPDGEQLRGLFSARERSQTDMCLRIVKATNRSYSKFFSQLASRPVWDSPTEAYQGIQLLLVLWDEAFTKEIDAFFHALFETPDLWRKLLHVMDISLSSPGTDEMKPYQLVMTLLSESLRHSYHDYPNYSERLLRSYIEGDILAVLDHVLPYCVSHLEVPEIPVLMGRLFSIMYILLENHPTLVPLLQSELPRPRIFRALTDSLDTPDGPLDPSPDRERMSGDSSTLLDDDSDEAYIRGGWISLRFVEKVCYVEKQCMRRGCIKKSVARCVKCSVTYYCDKVCQKMDWKEHKLVCQFLKDEDFGLFERKHKHISRRPRPQ</sequence>
<evidence type="ECO:0000313" key="8">
    <source>
        <dbReference type="Proteomes" id="UP000053927"/>
    </source>
</evidence>
<keyword evidence="8" id="KW-1185">Reference proteome</keyword>
<name>R7RXV4_STEHR</name>
<evidence type="ECO:0000256" key="2">
    <source>
        <dbReference type="ARBA" id="ARBA00022771"/>
    </source>
</evidence>
<proteinExistence type="predicted"/>
<keyword evidence="3" id="KW-0862">Zinc</keyword>
<protein>
    <recommendedName>
        <fullName evidence="6">MYND-type domain-containing protein</fullName>
    </recommendedName>
</protein>
<keyword evidence="2 4" id="KW-0863">Zinc-finger</keyword>
<dbReference type="InterPro" id="IPR002893">
    <property type="entry name" value="Znf_MYND"/>
</dbReference>
<dbReference type="GeneID" id="18799164"/>
<dbReference type="SUPFAM" id="SSF144232">
    <property type="entry name" value="HIT/MYND zinc finger-like"/>
    <property type="match status" value="1"/>
</dbReference>
<evidence type="ECO:0000313" key="7">
    <source>
        <dbReference type="EMBL" id="EIM79725.1"/>
    </source>
</evidence>